<name>A0ACB7XBV0_9ERIC</name>
<dbReference type="Proteomes" id="UP000828048">
    <property type="component" value="Chromosome 6"/>
</dbReference>
<reference evidence="1 2" key="1">
    <citation type="journal article" date="2021" name="Hortic Res">
        <title>High-quality reference genome and annotation aids understanding of berry development for evergreen blueberry (Vaccinium darrowii).</title>
        <authorList>
            <person name="Yu J."/>
            <person name="Hulse-Kemp A.M."/>
            <person name="Babiker E."/>
            <person name="Staton M."/>
        </authorList>
    </citation>
    <scope>NUCLEOTIDE SEQUENCE [LARGE SCALE GENOMIC DNA]</scope>
    <source>
        <strain evidence="2">cv. NJ 8807/NJ 8810</strain>
        <tissue evidence="1">Young leaf</tissue>
    </source>
</reference>
<protein>
    <submittedName>
        <fullName evidence="1">Uncharacterized protein</fullName>
    </submittedName>
</protein>
<comment type="caution">
    <text evidence="1">The sequence shown here is derived from an EMBL/GenBank/DDBJ whole genome shotgun (WGS) entry which is preliminary data.</text>
</comment>
<dbReference type="EMBL" id="CM037156">
    <property type="protein sequence ID" value="KAH7838221.1"/>
    <property type="molecule type" value="Genomic_DNA"/>
</dbReference>
<organism evidence="1 2">
    <name type="scientific">Vaccinium darrowii</name>
    <dbReference type="NCBI Taxonomy" id="229202"/>
    <lineage>
        <taxon>Eukaryota</taxon>
        <taxon>Viridiplantae</taxon>
        <taxon>Streptophyta</taxon>
        <taxon>Embryophyta</taxon>
        <taxon>Tracheophyta</taxon>
        <taxon>Spermatophyta</taxon>
        <taxon>Magnoliopsida</taxon>
        <taxon>eudicotyledons</taxon>
        <taxon>Gunneridae</taxon>
        <taxon>Pentapetalae</taxon>
        <taxon>asterids</taxon>
        <taxon>Ericales</taxon>
        <taxon>Ericaceae</taxon>
        <taxon>Vaccinioideae</taxon>
        <taxon>Vaccinieae</taxon>
        <taxon>Vaccinium</taxon>
    </lineage>
</organism>
<evidence type="ECO:0000313" key="1">
    <source>
        <dbReference type="EMBL" id="KAH7838221.1"/>
    </source>
</evidence>
<accession>A0ACB7XBV0</accession>
<evidence type="ECO:0000313" key="2">
    <source>
        <dbReference type="Proteomes" id="UP000828048"/>
    </source>
</evidence>
<proteinExistence type="predicted"/>
<keyword evidence="2" id="KW-1185">Reference proteome</keyword>
<sequence>MDPSKKRRADENGTALFTTAEIDNPPPPNLLTLDDAHKIIKPFTLDQLLDILHPALLRHPDILDAVRSIADADPAKRKLFIRGLGWETTTEKLRTLFSSFGDIEEAVVITDKATGKSKGYGFVTFKHVDSALVALKEPSKKIDGRMTVTQLAAAGNSGANMGVGGVDVSLRKIFVGNVPFEISSERLLGHFSAYGEVEEGPLGFDKQIGKEKGFAFFVYKTEEGARASLVDPVKNIDGHQVMCKLAEDGKKRKPGGDVGAGVPPVGLVGPVSLNSGYSAPGGGFGGFSGGLSHQNPNYNPGFGNQGQSSFVGASGGYGAGLGRGGGYGGSQYGVSGSGEYGGYSNPNRFLDFLLVECTRAACNPTIEVHFLDSRRFGEEAFKHLCE</sequence>
<gene>
    <name evidence="1" type="ORF">Vadar_023603</name>
</gene>